<dbReference type="Proteomes" id="UP001500742">
    <property type="component" value="Unassembled WGS sequence"/>
</dbReference>
<comment type="caution">
    <text evidence="1">The sequence shown here is derived from an EMBL/GenBank/DDBJ whole genome shotgun (WGS) entry which is preliminary data.</text>
</comment>
<evidence type="ECO:0000313" key="1">
    <source>
        <dbReference type="EMBL" id="GAA3969117.1"/>
    </source>
</evidence>
<organism evidence="1 2">
    <name type="scientific">Mucilaginibacter dorajii</name>
    <dbReference type="NCBI Taxonomy" id="692994"/>
    <lineage>
        <taxon>Bacteria</taxon>
        <taxon>Pseudomonadati</taxon>
        <taxon>Bacteroidota</taxon>
        <taxon>Sphingobacteriia</taxon>
        <taxon>Sphingobacteriales</taxon>
        <taxon>Sphingobacteriaceae</taxon>
        <taxon>Mucilaginibacter</taxon>
    </lineage>
</organism>
<reference evidence="2" key="1">
    <citation type="journal article" date="2019" name="Int. J. Syst. Evol. Microbiol.">
        <title>The Global Catalogue of Microorganisms (GCM) 10K type strain sequencing project: providing services to taxonomists for standard genome sequencing and annotation.</title>
        <authorList>
            <consortium name="The Broad Institute Genomics Platform"/>
            <consortium name="The Broad Institute Genome Sequencing Center for Infectious Disease"/>
            <person name="Wu L."/>
            <person name="Ma J."/>
        </authorList>
    </citation>
    <scope>NUCLEOTIDE SEQUENCE [LARGE SCALE GENOMIC DNA]</scope>
    <source>
        <strain evidence="2">JCM 16601</strain>
    </source>
</reference>
<gene>
    <name evidence="1" type="ORF">GCM10022210_17470</name>
</gene>
<dbReference type="EMBL" id="BAAAZC010000011">
    <property type="protein sequence ID" value="GAA3969117.1"/>
    <property type="molecule type" value="Genomic_DNA"/>
</dbReference>
<keyword evidence="2" id="KW-1185">Reference proteome</keyword>
<dbReference type="RefSeq" id="WP_259095850.1">
    <property type="nucleotide sequence ID" value="NZ_BAAAZC010000011.1"/>
</dbReference>
<evidence type="ECO:0008006" key="3">
    <source>
        <dbReference type="Google" id="ProtNLM"/>
    </source>
</evidence>
<proteinExistence type="predicted"/>
<accession>A0ABP7PPJ9</accession>
<protein>
    <recommendedName>
        <fullName evidence="3">YdhG-like domain-containing protein</fullName>
    </recommendedName>
</protein>
<name>A0ABP7PPJ9_9SPHI</name>
<dbReference type="SUPFAM" id="SSF159888">
    <property type="entry name" value="YdhG-like"/>
    <property type="match status" value="1"/>
</dbReference>
<evidence type="ECO:0000313" key="2">
    <source>
        <dbReference type="Proteomes" id="UP001500742"/>
    </source>
</evidence>
<sequence>MPKEEVASLLRFLYEFKPDVREKVIWLREFVWDLYPQANELIYDNYNALALGWSVTEKLGQTFCSIAVYRSSQGIHFGFYWGSELEDPRKLLLGNGNQYRYLFFENRDDFPLEYVTGLIEQAWHNALQKVKSPKDIVHGKTILKMTSPVKREKKAKTK</sequence>